<feature type="coiled-coil region" evidence="1">
    <location>
        <begin position="404"/>
        <end position="436"/>
    </location>
</feature>
<name>A0A976M6L6_THEOR</name>
<reference evidence="3" key="1">
    <citation type="submission" date="2022-07" db="EMBL/GenBank/DDBJ databases">
        <title>Evaluation of T. orientalis genome assembly methods using nanopore sequencing and analysis of variation between genomes.</title>
        <authorList>
            <person name="Yam J."/>
            <person name="Micallef M.L."/>
            <person name="Liu M."/>
            <person name="Djordjevic S.P."/>
            <person name="Bogema D.R."/>
            <person name="Jenkins C."/>
        </authorList>
    </citation>
    <scope>NUCLEOTIDE SEQUENCE</scope>
    <source>
        <strain evidence="3">Fish Creek</strain>
    </source>
</reference>
<sequence length="651" mass="76310">MRLISQLNFITYITARSRRPLIDNVYDNGPFNSMNGQFENIHIGYSKMNNNIESLDDYFKEENYKNLPPELQLEQLNKDKQMYNNLKRIIRKSKKYEMPQTEVVSEVVYPPPSADTTHNSGQLETKINSIREMYDRNYEPVRTQLNSNTTLELVSSIIQQPVPSDDIDIKDTDSTRSNSIDGDDTGSNSHTTIDGRSGSNKDGPRSSFNLKKEQYFKIKDYTENEPIHENEIYLKEINESLTKRKKPPITVDDTGSSGSDELTFATSDDSGLDTTDKLDKFERLNSNKRFLRELRRLKLEKATKYRKFLSYMRDIREKNQNSYYHQLPVNEKGYREYTIEDIAKFSYEEMQEELRNRGYRCSYEKEDLEQLLRVALKEDDEWRYENIVKQELSADNMNLPEASRNKLKKLNEKVEMLNETAEVDDMSIRIKRLENMMDLMEFHTDPVGYLNLDVRDEELDESEIERIKNAPTIYDTTFVKEMARPITRLPDLIPRTFNLQEDYVHPFPITSMRSDRELEDLKREYLTIEGGIHQQTLPEISKRFQVSVDFLGDACCRLGAHAPIDLTRELRGIISYSAIWDLLQFLNICDGAEIELFYPRINLKQVACELKVELDKVYECLNKLKIKAPFGDDTRLNLTCLKSLEYHINKM</sequence>
<evidence type="ECO:0000256" key="1">
    <source>
        <dbReference type="SAM" id="Coils"/>
    </source>
</evidence>
<feature type="region of interest" description="Disordered" evidence="2">
    <location>
        <begin position="246"/>
        <end position="269"/>
    </location>
</feature>
<feature type="region of interest" description="Disordered" evidence="2">
    <location>
        <begin position="163"/>
        <end position="208"/>
    </location>
</feature>
<feature type="compositionally biased region" description="Polar residues" evidence="2">
    <location>
        <begin position="253"/>
        <end position="269"/>
    </location>
</feature>
<protein>
    <submittedName>
        <fullName evidence="3">Uncharacterized protein</fullName>
    </submittedName>
</protein>
<evidence type="ECO:0000313" key="3">
    <source>
        <dbReference type="EMBL" id="UKJ89411.1"/>
    </source>
</evidence>
<feature type="compositionally biased region" description="Polar residues" evidence="2">
    <location>
        <begin position="176"/>
        <end position="200"/>
    </location>
</feature>
<keyword evidence="1" id="KW-0175">Coiled coil</keyword>
<dbReference type="EMBL" id="CP056067">
    <property type="protein sequence ID" value="UKJ89411.1"/>
    <property type="molecule type" value="Genomic_DNA"/>
</dbReference>
<accession>A0A976M6L6</accession>
<organism evidence="3 4">
    <name type="scientific">Theileria orientalis</name>
    <dbReference type="NCBI Taxonomy" id="68886"/>
    <lineage>
        <taxon>Eukaryota</taxon>
        <taxon>Sar</taxon>
        <taxon>Alveolata</taxon>
        <taxon>Apicomplexa</taxon>
        <taxon>Aconoidasida</taxon>
        <taxon>Piroplasmida</taxon>
        <taxon>Theileriidae</taxon>
        <taxon>Theileria</taxon>
    </lineage>
</organism>
<dbReference type="OrthoDB" id="361763at2759"/>
<evidence type="ECO:0000313" key="4">
    <source>
        <dbReference type="Proteomes" id="UP000244803"/>
    </source>
</evidence>
<gene>
    <name evidence="3" type="ORF">MACJ_002661</name>
</gene>
<dbReference type="Proteomes" id="UP000244803">
    <property type="component" value="Chromosome 4"/>
</dbReference>
<dbReference type="AlphaFoldDB" id="A0A976M6L6"/>
<evidence type="ECO:0000256" key="2">
    <source>
        <dbReference type="SAM" id="MobiDB-lite"/>
    </source>
</evidence>
<proteinExistence type="predicted"/>